<evidence type="ECO:0000313" key="2">
    <source>
        <dbReference type="Proteomes" id="UP000256964"/>
    </source>
</evidence>
<dbReference type="AlphaFoldDB" id="A0A371CIP2"/>
<proteinExistence type="predicted"/>
<gene>
    <name evidence="1" type="ORF">OH76DRAFT_1490548</name>
</gene>
<accession>A0A371CIP2</accession>
<reference evidence="1 2" key="1">
    <citation type="journal article" date="2018" name="Biotechnol. Biofuels">
        <title>Integrative visual omics of the white-rot fungus Polyporus brumalis exposes the biotechnological potential of its oxidative enzymes for delignifying raw plant biomass.</title>
        <authorList>
            <person name="Miyauchi S."/>
            <person name="Rancon A."/>
            <person name="Drula E."/>
            <person name="Hage H."/>
            <person name="Chaduli D."/>
            <person name="Favel A."/>
            <person name="Grisel S."/>
            <person name="Henrissat B."/>
            <person name="Herpoel-Gimbert I."/>
            <person name="Ruiz-Duenas F.J."/>
            <person name="Chevret D."/>
            <person name="Hainaut M."/>
            <person name="Lin J."/>
            <person name="Wang M."/>
            <person name="Pangilinan J."/>
            <person name="Lipzen A."/>
            <person name="Lesage-Meessen L."/>
            <person name="Navarro D."/>
            <person name="Riley R."/>
            <person name="Grigoriev I.V."/>
            <person name="Zhou S."/>
            <person name="Raouche S."/>
            <person name="Rosso M.N."/>
        </authorList>
    </citation>
    <scope>NUCLEOTIDE SEQUENCE [LARGE SCALE GENOMIC DNA]</scope>
    <source>
        <strain evidence="1 2">BRFM 1820</strain>
    </source>
</reference>
<keyword evidence="2" id="KW-1185">Reference proteome</keyword>
<dbReference type="EMBL" id="KZ857583">
    <property type="protein sequence ID" value="RDX40143.1"/>
    <property type="molecule type" value="Genomic_DNA"/>
</dbReference>
<name>A0A371CIP2_9APHY</name>
<sequence>MSSNDSEDTLKSMRMWYTAPCELVLAFSDFAHKNAQIFVVAITRPLSLRLCILVDEEDSSTVFSQPLNQAAVNACQIIEPAMINMRISGECGLFLVFPCDMIAQEFLDAVKRWFSMHTLPTGDLLVREESLAPGPLR</sequence>
<dbReference type="Proteomes" id="UP000256964">
    <property type="component" value="Unassembled WGS sequence"/>
</dbReference>
<protein>
    <submittedName>
        <fullName evidence="1">Uncharacterized protein</fullName>
    </submittedName>
</protein>
<dbReference type="OrthoDB" id="2764420at2759"/>
<organism evidence="1 2">
    <name type="scientific">Lentinus brumalis</name>
    <dbReference type="NCBI Taxonomy" id="2498619"/>
    <lineage>
        <taxon>Eukaryota</taxon>
        <taxon>Fungi</taxon>
        <taxon>Dikarya</taxon>
        <taxon>Basidiomycota</taxon>
        <taxon>Agaricomycotina</taxon>
        <taxon>Agaricomycetes</taxon>
        <taxon>Polyporales</taxon>
        <taxon>Polyporaceae</taxon>
        <taxon>Lentinus</taxon>
    </lineage>
</organism>
<evidence type="ECO:0000313" key="1">
    <source>
        <dbReference type="EMBL" id="RDX40143.1"/>
    </source>
</evidence>